<evidence type="ECO:0000256" key="1">
    <source>
        <dbReference type="SAM" id="SignalP"/>
    </source>
</evidence>
<sequence length="217" mass="25215">MTKYILLFLLTIGAACNAQVTNQTKQTKGNNMNNPVVTKDFEKFDSVLFDNRKDKSENVLRATQPDGSYLEMSVWDGGMGYSLTPRSSYYMLQKVYYRSNGNIRAKGLYFNNGFLQLGTWYEFDEQGRLVREVNYDKDYHLKLEDVLRFCEQERIPVDRGPILQSTGYHTKIRRAGNTQGKTWTIEWLKEPQKVEKIMLDDATGKVLNRTETNFTNN</sequence>
<feature type="chain" id="PRO_5032829311" description="MORN repeat variant" evidence="1">
    <location>
        <begin position="19"/>
        <end position="217"/>
    </location>
</feature>
<keyword evidence="3" id="KW-1185">Reference proteome</keyword>
<dbReference type="Proteomes" id="UP000570474">
    <property type="component" value="Unassembled WGS sequence"/>
</dbReference>
<feature type="signal peptide" evidence="1">
    <location>
        <begin position="1"/>
        <end position="18"/>
    </location>
</feature>
<dbReference type="EMBL" id="JABAIA010000004">
    <property type="protein sequence ID" value="NLR68709.1"/>
    <property type="molecule type" value="Genomic_DNA"/>
</dbReference>
<gene>
    <name evidence="2" type="ORF">HGH92_30685</name>
</gene>
<dbReference type="PROSITE" id="PS51257">
    <property type="entry name" value="PROKAR_LIPOPROTEIN"/>
    <property type="match status" value="1"/>
</dbReference>
<dbReference type="Gene3D" id="3.90.930.1">
    <property type="match status" value="1"/>
</dbReference>
<organism evidence="2 3">
    <name type="scientific">Chitinophaga varians</name>
    <dbReference type="NCBI Taxonomy" id="2202339"/>
    <lineage>
        <taxon>Bacteria</taxon>
        <taxon>Pseudomonadati</taxon>
        <taxon>Bacteroidota</taxon>
        <taxon>Chitinophagia</taxon>
        <taxon>Chitinophagales</taxon>
        <taxon>Chitinophagaceae</taxon>
        <taxon>Chitinophaga</taxon>
    </lineage>
</organism>
<accession>A0A847RP10</accession>
<evidence type="ECO:0008006" key="4">
    <source>
        <dbReference type="Google" id="ProtNLM"/>
    </source>
</evidence>
<reference evidence="2 3" key="1">
    <citation type="submission" date="2020-04" db="EMBL/GenBank/DDBJ databases">
        <authorList>
            <person name="Yin C."/>
        </authorList>
    </citation>
    <scope>NUCLEOTIDE SEQUENCE [LARGE SCALE GENOMIC DNA]</scope>
    <source>
        <strain evidence="2 3">Ae27</strain>
    </source>
</reference>
<evidence type="ECO:0000313" key="2">
    <source>
        <dbReference type="EMBL" id="NLR68709.1"/>
    </source>
</evidence>
<dbReference type="AlphaFoldDB" id="A0A847RP10"/>
<evidence type="ECO:0000313" key="3">
    <source>
        <dbReference type="Proteomes" id="UP000570474"/>
    </source>
</evidence>
<name>A0A847RP10_9BACT</name>
<protein>
    <recommendedName>
        <fullName evidence="4">MORN repeat variant</fullName>
    </recommendedName>
</protein>
<comment type="caution">
    <text evidence="2">The sequence shown here is derived from an EMBL/GenBank/DDBJ whole genome shotgun (WGS) entry which is preliminary data.</text>
</comment>
<keyword evidence="1" id="KW-0732">Signal</keyword>
<proteinExistence type="predicted"/>
<dbReference type="RefSeq" id="WP_168874666.1">
    <property type="nucleotide sequence ID" value="NZ_JABAIA010000004.1"/>
</dbReference>